<accession>A0A9X2Z0K9</accession>
<dbReference type="InterPro" id="IPR011466">
    <property type="entry name" value="DUF1572"/>
</dbReference>
<dbReference type="SUPFAM" id="SSF109854">
    <property type="entry name" value="DinB/YfiT-like putative metalloenzymes"/>
    <property type="match status" value="1"/>
</dbReference>
<dbReference type="InterPro" id="IPR034660">
    <property type="entry name" value="DinB/YfiT-like"/>
</dbReference>
<evidence type="ECO:0000256" key="1">
    <source>
        <dbReference type="SAM" id="Coils"/>
    </source>
</evidence>
<dbReference type="Proteomes" id="UP001151133">
    <property type="component" value="Unassembled WGS sequence"/>
</dbReference>
<name>A0A9X2Z0K9_9FLAO</name>
<evidence type="ECO:0000313" key="2">
    <source>
        <dbReference type="EMBL" id="MCV9932779.1"/>
    </source>
</evidence>
<proteinExistence type="predicted"/>
<gene>
    <name evidence="2" type="ORF">OIU80_10840</name>
</gene>
<reference evidence="2" key="1">
    <citation type="submission" date="2022-10" db="EMBL/GenBank/DDBJ databases">
        <title>Two novel species of Flavobacterium.</title>
        <authorList>
            <person name="Liu Q."/>
            <person name="Xin Y.-H."/>
        </authorList>
    </citation>
    <scope>NUCLEOTIDE SEQUENCE</scope>
    <source>
        <strain evidence="2">LS1R47</strain>
    </source>
</reference>
<organism evidence="2 3">
    <name type="scientific">Flavobacterium frigoritolerans</name>
    <dbReference type="NCBI Taxonomy" id="2987686"/>
    <lineage>
        <taxon>Bacteria</taxon>
        <taxon>Pseudomonadati</taxon>
        <taxon>Bacteroidota</taxon>
        <taxon>Flavobacteriia</taxon>
        <taxon>Flavobacteriales</taxon>
        <taxon>Flavobacteriaceae</taxon>
        <taxon>Flavobacterium</taxon>
    </lineage>
</organism>
<evidence type="ECO:0000313" key="3">
    <source>
        <dbReference type="Proteomes" id="UP001151133"/>
    </source>
</evidence>
<dbReference type="Gene3D" id="1.20.120.450">
    <property type="entry name" value="dinb family like domain"/>
    <property type="match status" value="1"/>
</dbReference>
<dbReference type="Pfam" id="PF07609">
    <property type="entry name" value="DUF1572"/>
    <property type="match status" value="1"/>
</dbReference>
<dbReference type="EMBL" id="JAOZEV010000007">
    <property type="protein sequence ID" value="MCV9932779.1"/>
    <property type="molecule type" value="Genomic_DNA"/>
</dbReference>
<feature type="coiled-coil region" evidence="1">
    <location>
        <begin position="8"/>
        <end position="35"/>
    </location>
</feature>
<sequence length="155" mass="17585">MAHCDTLRALFNRDLNKLKLEIESYQNEAKIWSIDEQILNSAGNLCLHLIGNLNTYIGAALGNSGYIRHRELEFSLKNIPKTELITKIEETISVVDAALSNLSEAQLEHEFPIIVFEGKDSTGFILTHLTTHLAYHLGQINYHRRLLDDISIVNE</sequence>
<dbReference type="AlphaFoldDB" id="A0A9X2Z0K9"/>
<keyword evidence="1" id="KW-0175">Coiled coil</keyword>
<keyword evidence="3" id="KW-1185">Reference proteome</keyword>
<comment type="caution">
    <text evidence="2">The sequence shown here is derived from an EMBL/GenBank/DDBJ whole genome shotgun (WGS) entry which is preliminary data.</text>
</comment>
<protein>
    <submittedName>
        <fullName evidence="2">DinB family protein</fullName>
    </submittedName>
</protein>
<dbReference type="RefSeq" id="WP_264287025.1">
    <property type="nucleotide sequence ID" value="NZ_JAOZEV010000007.1"/>
</dbReference>